<protein>
    <submittedName>
        <fullName evidence="9">Sigma-B regulation protein RsbU (Phosphoserine phosphatase)</fullName>
        <ecNumber evidence="9">3.1.3.3</ecNumber>
    </submittedName>
</protein>
<keyword evidence="6 7" id="KW-0472">Membrane</keyword>
<keyword evidence="10" id="KW-1185">Reference proteome</keyword>
<dbReference type="CDD" id="cd12913">
    <property type="entry name" value="PDC1_MCP_like"/>
    <property type="match status" value="1"/>
</dbReference>
<proteinExistence type="predicted"/>
<keyword evidence="5 7" id="KW-1133">Transmembrane helix</keyword>
<gene>
    <name evidence="9" type="ORF">HNR32_001442</name>
</gene>
<dbReference type="InterPro" id="IPR001932">
    <property type="entry name" value="PPM-type_phosphatase-like_dom"/>
</dbReference>
<dbReference type="InterPro" id="IPR003660">
    <property type="entry name" value="HAMP_dom"/>
</dbReference>
<dbReference type="Pfam" id="PF07228">
    <property type="entry name" value="SpoIIE"/>
    <property type="match status" value="1"/>
</dbReference>
<dbReference type="PANTHER" id="PTHR43156:SF2">
    <property type="entry name" value="STAGE II SPORULATION PROTEIN E"/>
    <property type="match status" value="1"/>
</dbReference>
<dbReference type="Gene3D" id="3.30.450.20">
    <property type="entry name" value="PAS domain"/>
    <property type="match status" value="2"/>
</dbReference>
<feature type="domain" description="HAMP" evidence="8">
    <location>
        <begin position="283"/>
        <end position="335"/>
    </location>
</feature>
<dbReference type="EC" id="3.1.3.3" evidence="9"/>
<dbReference type="SMART" id="SM00331">
    <property type="entry name" value="PP2C_SIG"/>
    <property type="match status" value="1"/>
</dbReference>
<organism evidence="9 10">
    <name type="scientific">Pectinatus brassicae</name>
    <dbReference type="NCBI Taxonomy" id="862415"/>
    <lineage>
        <taxon>Bacteria</taxon>
        <taxon>Bacillati</taxon>
        <taxon>Bacillota</taxon>
        <taxon>Negativicutes</taxon>
        <taxon>Selenomonadales</taxon>
        <taxon>Selenomonadaceae</taxon>
        <taxon>Pectinatus</taxon>
    </lineage>
</organism>
<dbReference type="EMBL" id="JACHFH010000015">
    <property type="protein sequence ID" value="MBB5336294.1"/>
    <property type="molecule type" value="Genomic_DNA"/>
</dbReference>
<evidence type="ECO:0000313" key="10">
    <source>
        <dbReference type="Proteomes" id="UP000559117"/>
    </source>
</evidence>
<dbReference type="GO" id="GO:0016791">
    <property type="term" value="F:phosphatase activity"/>
    <property type="evidence" value="ECO:0007669"/>
    <property type="project" value="TreeGrafter"/>
</dbReference>
<dbReference type="SUPFAM" id="SSF81606">
    <property type="entry name" value="PP2C-like"/>
    <property type="match status" value="1"/>
</dbReference>
<dbReference type="InterPro" id="IPR033479">
    <property type="entry name" value="dCache_1"/>
</dbReference>
<evidence type="ECO:0000256" key="4">
    <source>
        <dbReference type="ARBA" id="ARBA00022801"/>
    </source>
</evidence>
<comment type="caution">
    <text evidence="9">The sequence shown here is derived from an EMBL/GenBank/DDBJ whole genome shotgun (WGS) entry which is preliminary data.</text>
</comment>
<keyword evidence="4 9" id="KW-0378">Hydrolase</keyword>
<evidence type="ECO:0000256" key="2">
    <source>
        <dbReference type="ARBA" id="ARBA00022475"/>
    </source>
</evidence>
<dbReference type="GO" id="GO:0005886">
    <property type="term" value="C:plasma membrane"/>
    <property type="evidence" value="ECO:0007669"/>
    <property type="project" value="UniProtKB-SubCell"/>
</dbReference>
<evidence type="ECO:0000313" key="9">
    <source>
        <dbReference type="EMBL" id="MBB5336294.1"/>
    </source>
</evidence>
<dbReference type="PROSITE" id="PS50885">
    <property type="entry name" value="HAMP"/>
    <property type="match status" value="1"/>
</dbReference>
<accession>A0A840UTZ7</accession>
<sequence length="595" mass="66251">MPLPNQVQAGTASEKYMLAPDVVETPILDREIKLISNATYMFSAIYANNNIIDNCYIGTKSGICYDYSKDNDLTADYDPRKREWYKKAMARKGNIVWIGTYTDSAGKLEITCAKAFKDANGNFIGVVATDIILKQVIDKIIGLRIGSNGYAFLLDDKGAYIAHPDYMQAGFNVNARENASDTYKKALTNMINGKSGTQKISIKDKEYYLAYNVLPATGWSLGLIIPIKDVVAASEASKTKIDGYSTATQKYINQSINDIVWRFFVLFILCLVFFVVISCQLAGKITKPIKILTAGVKKISAGEFNYKIAVTSKDEIGELADNFNKMGTDIQSYMRNLANSIAEKEKINSELNVAADIQNDMLPKIFPKYEHINGLNLYAKMQPAKIVGGDFYDFFYMDDNQTKLCVVIADVSGKGIPASLFMVIAKHIIKTSVLNSENLSDGISNANNLLCEDNNTSMFVTAFIAVLDLSDGCLEYVSCGHNPPLFASNTEEFRFIKVKKALPLAVAEKIIYQCDKLYMESDDTLVLYTDGVNEAANENNELFGDNRFINILNRCHNNNIENIDDFLRQEISKFAGKAEQADDITTLFIRIVPKD</sequence>
<dbReference type="Pfam" id="PF00672">
    <property type="entry name" value="HAMP"/>
    <property type="match status" value="1"/>
</dbReference>
<dbReference type="Pfam" id="PF02743">
    <property type="entry name" value="dCache_1"/>
    <property type="match status" value="1"/>
</dbReference>
<evidence type="ECO:0000256" key="1">
    <source>
        <dbReference type="ARBA" id="ARBA00004651"/>
    </source>
</evidence>
<dbReference type="CDD" id="cd06225">
    <property type="entry name" value="HAMP"/>
    <property type="match status" value="1"/>
</dbReference>
<evidence type="ECO:0000256" key="3">
    <source>
        <dbReference type="ARBA" id="ARBA00022692"/>
    </source>
</evidence>
<evidence type="ECO:0000259" key="8">
    <source>
        <dbReference type="PROSITE" id="PS50885"/>
    </source>
</evidence>
<dbReference type="Gene3D" id="6.10.340.10">
    <property type="match status" value="1"/>
</dbReference>
<dbReference type="GO" id="GO:0007165">
    <property type="term" value="P:signal transduction"/>
    <property type="evidence" value="ECO:0007669"/>
    <property type="project" value="InterPro"/>
</dbReference>
<dbReference type="Proteomes" id="UP000559117">
    <property type="component" value="Unassembled WGS sequence"/>
</dbReference>
<name>A0A840UTZ7_9FIRM</name>
<keyword evidence="3 7" id="KW-0812">Transmembrane</keyword>
<dbReference type="RefSeq" id="WP_183861112.1">
    <property type="nucleotide sequence ID" value="NZ_JACHFH010000015.1"/>
</dbReference>
<dbReference type="InterPro" id="IPR036457">
    <property type="entry name" value="PPM-type-like_dom_sf"/>
</dbReference>
<dbReference type="SUPFAM" id="SSF158472">
    <property type="entry name" value="HAMP domain-like"/>
    <property type="match status" value="1"/>
</dbReference>
<evidence type="ECO:0000256" key="7">
    <source>
        <dbReference type="SAM" id="Phobius"/>
    </source>
</evidence>
<dbReference type="SMART" id="SM00304">
    <property type="entry name" value="HAMP"/>
    <property type="match status" value="1"/>
</dbReference>
<dbReference type="Gene3D" id="3.60.40.10">
    <property type="entry name" value="PPM-type phosphatase domain"/>
    <property type="match status" value="1"/>
</dbReference>
<dbReference type="CDD" id="cd12912">
    <property type="entry name" value="PDC2_MCP_like"/>
    <property type="match status" value="1"/>
</dbReference>
<dbReference type="AlphaFoldDB" id="A0A840UTZ7"/>
<reference evidence="9 10" key="1">
    <citation type="submission" date="2020-08" db="EMBL/GenBank/DDBJ databases">
        <title>Genomic Encyclopedia of Type Strains, Phase IV (KMG-IV): sequencing the most valuable type-strain genomes for metagenomic binning, comparative biology and taxonomic classification.</title>
        <authorList>
            <person name="Goeker M."/>
        </authorList>
    </citation>
    <scope>NUCLEOTIDE SEQUENCE [LARGE SCALE GENOMIC DNA]</scope>
    <source>
        <strain evidence="9 10">DSM 24661</strain>
    </source>
</reference>
<feature type="transmembrane region" description="Helical" evidence="7">
    <location>
        <begin position="259"/>
        <end position="282"/>
    </location>
</feature>
<evidence type="ECO:0000256" key="6">
    <source>
        <dbReference type="ARBA" id="ARBA00023136"/>
    </source>
</evidence>
<keyword evidence="2" id="KW-1003">Cell membrane</keyword>
<dbReference type="InterPro" id="IPR052016">
    <property type="entry name" value="Bact_Sigma-Reg"/>
</dbReference>
<dbReference type="PANTHER" id="PTHR43156">
    <property type="entry name" value="STAGE II SPORULATION PROTEIN E-RELATED"/>
    <property type="match status" value="1"/>
</dbReference>
<comment type="subcellular location">
    <subcellularLocation>
        <location evidence="1">Cell membrane</location>
        <topology evidence="1">Multi-pass membrane protein</topology>
    </subcellularLocation>
</comment>
<evidence type="ECO:0000256" key="5">
    <source>
        <dbReference type="ARBA" id="ARBA00022989"/>
    </source>
</evidence>